<dbReference type="EMBL" id="LT840184">
    <property type="protein sequence ID" value="SMF89835.1"/>
    <property type="molecule type" value="Genomic_DNA"/>
</dbReference>
<dbReference type="PANTHER" id="PTHR34512">
    <property type="entry name" value="CELL SURFACE PROTEIN"/>
    <property type="match status" value="1"/>
</dbReference>
<gene>
    <name evidence="3" type="ORF">SAMN05661091_4800</name>
</gene>
<feature type="signal peptide" evidence="1">
    <location>
        <begin position="1"/>
        <end position="34"/>
    </location>
</feature>
<organism evidence="3 4">
    <name type="scientific">Paenibacillus uliginis N3/975</name>
    <dbReference type="NCBI Taxonomy" id="1313296"/>
    <lineage>
        <taxon>Bacteria</taxon>
        <taxon>Bacillati</taxon>
        <taxon>Bacillota</taxon>
        <taxon>Bacilli</taxon>
        <taxon>Bacillales</taxon>
        <taxon>Paenibacillaceae</taxon>
        <taxon>Paenibacillus</taxon>
    </lineage>
</organism>
<dbReference type="Pfam" id="PF13360">
    <property type="entry name" value="PQQ_2"/>
    <property type="match status" value="1"/>
</dbReference>
<dbReference type="InterPro" id="IPR015943">
    <property type="entry name" value="WD40/YVTN_repeat-like_dom_sf"/>
</dbReference>
<dbReference type="InterPro" id="IPR002372">
    <property type="entry name" value="PQQ_rpt_dom"/>
</dbReference>
<dbReference type="RefSeq" id="WP_244562820.1">
    <property type="nucleotide sequence ID" value="NZ_LT840184.1"/>
</dbReference>
<dbReference type="STRING" id="1313296.SAMN05661091_4800"/>
<keyword evidence="4" id="KW-1185">Reference proteome</keyword>
<dbReference type="SMART" id="SM00564">
    <property type="entry name" value="PQQ"/>
    <property type="match status" value="4"/>
</dbReference>
<dbReference type="Gene3D" id="2.130.10.10">
    <property type="entry name" value="YVTN repeat-like/Quinoprotein amine dehydrogenase"/>
    <property type="match status" value="1"/>
</dbReference>
<feature type="domain" description="Pyrrolo-quinoline quinone repeat" evidence="2">
    <location>
        <begin position="413"/>
        <end position="651"/>
    </location>
</feature>
<dbReference type="InterPro" id="IPR018391">
    <property type="entry name" value="PQQ_b-propeller_rpt"/>
</dbReference>
<evidence type="ECO:0000259" key="2">
    <source>
        <dbReference type="Pfam" id="PF13360"/>
    </source>
</evidence>
<accession>A0A1X7HNC1</accession>
<feature type="chain" id="PRO_5038545811" evidence="1">
    <location>
        <begin position="35"/>
        <end position="751"/>
    </location>
</feature>
<sequence>MNKQFSFTKMLTYVCMTAVSVSLLFSPIAPLKQAAADSVRGLTNVTSPMFKVGDKVTLQMNAAYFPTPLTKSSNPRNFQVEYYGKKGESFKVDFVDGEMVGVKDDSRGTLWIPSWYLAKDSVNTKSIPPMTVIMKSKRSLSMRPGSNLKWSEMKSNTSYTAVAQWKDWYGVLVSPAQWQQDYTIYRPALLWVQAKDIESKKTLPEGLWNKNSDISSGTILELVTYMLKDGDDSTSILKLLGTPQVKEKSVNLQMEDRGPMQLGETWRYERDDAQFIVTFSKSGKLKQTEWIMPSIDTYRDRRSSGDDYYFTYDFVTSPLARTLKADQVWRNQGDLNFSYLIGGNDDALLLKGDDGGFSGFHHNSSLYALNRKTGKKLWQQNAGFGGFTAKMDSENEYVTMYSAYNPDIKDYEDRVRHIRLEDGKIVWEVKLKKSGGAYGMTAADRSIIVYELWGPNSKTETLTVLDSKTGNVRWKKTLSEEYRILSQGVDDPYVLIQQNQQLKAYNTITGKAVWSLNVKGTQLDDPARNPYYTGGERIEPLAPADSTTRWVLLGEEWLLLNTKTGKSEAVYPANPDELFEVLDQRYLLVQRGSKHHIKGIESVFYDAVEKRELWTFKGSATKGVIEGDTIYLALNGVPAAVHKKTGEVQWKMRMTSTNNKDLSHLVYSSFAVLDRYLLIQHASNLLVLNKEDGSLLGRLHDVHTGSAELREQEARNGALNATNEDVYVGTANGAFVRYDAKALEQMLDQEN</sequence>
<protein>
    <submittedName>
        <fullName evidence="3">PQQ-like domain-containing protein</fullName>
    </submittedName>
</protein>
<dbReference type="PANTHER" id="PTHR34512:SF30">
    <property type="entry name" value="OUTER MEMBRANE PROTEIN ASSEMBLY FACTOR BAMB"/>
    <property type="match status" value="1"/>
</dbReference>
<dbReference type="AlphaFoldDB" id="A0A1X7HNC1"/>
<keyword evidence="1" id="KW-0732">Signal</keyword>
<reference evidence="3 4" key="1">
    <citation type="submission" date="2017-04" db="EMBL/GenBank/DDBJ databases">
        <authorList>
            <person name="Afonso C.L."/>
            <person name="Miller P.J."/>
            <person name="Scott M.A."/>
            <person name="Spackman E."/>
            <person name="Goraichik I."/>
            <person name="Dimitrov K.M."/>
            <person name="Suarez D.L."/>
            <person name="Swayne D.E."/>
        </authorList>
    </citation>
    <scope>NUCLEOTIDE SEQUENCE [LARGE SCALE GENOMIC DNA]</scope>
    <source>
        <strain evidence="3 4">N3/975</strain>
    </source>
</reference>
<dbReference type="SUPFAM" id="SSF50998">
    <property type="entry name" value="Quinoprotein alcohol dehydrogenase-like"/>
    <property type="match status" value="1"/>
</dbReference>
<dbReference type="Proteomes" id="UP000192940">
    <property type="component" value="Chromosome I"/>
</dbReference>
<name>A0A1X7HNC1_9BACL</name>
<evidence type="ECO:0000313" key="4">
    <source>
        <dbReference type="Proteomes" id="UP000192940"/>
    </source>
</evidence>
<evidence type="ECO:0000313" key="3">
    <source>
        <dbReference type="EMBL" id="SMF89835.1"/>
    </source>
</evidence>
<dbReference type="InterPro" id="IPR011047">
    <property type="entry name" value="Quinoprotein_ADH-like_sf"/>
</dbReference>
<proteinExistence type="predicted"/>
<evidence type="ECO:0000256" key="1">
    <source>
        <dbReference type="SAM" id="SignalP"/>
    </source>
</evidence>